<keyword evidence="9" id="KW-1185">Reference proteome</keyword>
<evidence type="ECO:0000256" key="6">
    <source>
        <dbReference type="SAM" id="Phobius"/>
    </source>
</evidence>
<feature type="transmembrane region" description="Helical" evidence="6">
    <location>
        <begin position="55"/>
        <end position="78"/>
    </location>
</feature>
<feature type="transmembrane region" description="Helical" evidence="6">
    <location>
        <begin position="122"/>
        <end position="141"/>
    </location>
</feature>
<sequence length="375" mass="41439">MIQKPVWKGMDTMVVVYISEAFLYLCFSLLLGGLLSYVIPRTYQPGIEFPQKHMVLCILGIALFSFMPVIRIVMVFAPDIGFWLTFKSVMTTFEEGKAYVLTLVLSVLILLVILNNDIRTHVHLAVTSLFIVLGMIVALGFSSHVYSLAAGVVGGVVHSVHFLAVSVWTGLLFMGGWYAKDRTRWLPFLKWFTPLSVACMATIGVSGLIIMQYTVPQYINSWILTYGQALLLKHILIIPLVTFAFINGFVVRRRITQSPGYNGLAWIQAESAIVFCIFAVTGFMGQQSPPHDVSLTLLENKPSVLFNALYQGGSPFQLPLSIAVNMPSLLLGVLALALLCMVVFTFINKQKMSAALVYSGSFILAAYLSLMLAVK</sequence>
<evidence type="ECO:0000259" key="7">
    <source>
        <dbReference type="Pfam" id="PF05425"/>
    </source>
</evidence>
<dbReference type="InterPro" id="IPR008457">
    <property type="entry name" value="Cu-R_CopD_dom"/>
</dbReference>
<dbReference type="PANTHER" id="PTHR34820:SF4">
    <property type="entry name" value="INNER MEMBRANE PROTEIN YEBZ"/>
    <property type="match status" value="1"/>
</dbReference>
<feature type="transmembrane region" description="Helical" evidence="6">
    <location>
        <begin position="354"/>
        <end position="374"/>
    </location>
</feature>
<evidence type="ECO:0000256" key="2">
    <source>
        <dbReference type="ARBA" id="ARBA00022475"/>
    </source>
</evidence>
<organism evidence="8 9">
    <name type="scientific">Paenibacillus agricola</name>
    <dbReference type="NCBI Taxonomy" id="2716264"/>
    <lineage>
        <taxon>Bacteria</taxon>
        <taxon>Bacillati</taxon>
        <taxon>Bacillota</taxon>
        <taxon>Bacilli</taxon>
        <taxon>Bacillales</taxon>
        <taxon>Paenibacillaceae</taxon>
        <taxon>Paenibacillus</taxon>
    </lineage>
</organism>
<evidence type="ECO:0000256" key="1">
    <source>
        <dbReference type="ARBA" id="ARBA00004651"/>
    </source>
</evidence>
<dbReference type="Pfam" id="PF05425">
    <property type="entry name" value="CopD"/>
    <property type="match status" value="1"/>
</dbReference>
<evidence type="ECO:0000313" key="9">
    <source>
        <dbReference type="Proteomes" id="UP001165962"/>
    </source>
</evidence>
<feature type="transmembrane region" description="Helical" evidence="6">
    <location>
        <begin position="161"/>
        <end position="179"/>
    </location>
</feature>
<feature type="transmembrane region" description="Helical" evidence="6">
    <location>
        <begin position="328"/>
        <end position="347"/>
    </location>
</feature>
<feature type="transmembrane region" description="Helical" evidence="6">
    <location>
        <begin position="14"/>
        <end position="35"/>
    </location>
</feature>
<gene>
    <name evidence="8" type="ORF">G9U52_00115</name>
</gene>
<feature type="transmembrane region" description="Helical" evidence="6">
    <location>
        <begin position="98"/>
        <end position="115"/>
    </location>
</feature>
<evidence type="ECO:0000256" key="5">
    <source>
        <dbReference type="ARBA" id="ARBA00023136"/>
    </source>
</evidence>
<accession>A0ABX0J242</accession>
<reference evidence="8" key="1">
    <citation type="submission" date="2020-03" db="EMBL/GenBank/DDBJ databases">
        <title>Draft sequencing of Paenibacilllus sp. S3N08.</title>
        <authorList>
            <person name="Kim D.-U."/>
        </authorList>
    </citation>
    <scope>NUCLEOTIDE SEQUENCE</scope>
    <source>
        <strain evidence="8">S3N08</strain>
    </source>
</reference>
<evidence type="ECO:0000313" key="8">
    <source>
        <dbReference type="EMBL" id="NHN28226.1"/>
    </source>
</evidence>
<dbReference type="PANTHER" id="PTHR34820">
    <property type="entry name" value="INNER MEMBRANE PROTEIN YEBZ"/>
    <property type="match status" value="1"/>
</dbReference>
<feature type="domain" description="Copper resistance protein D" evidence="7">
    <location>
        <begin position="188"/>
        <end position="283"/>
    </location>
</feature>
<dbReference type="Proteomes" id="UP001165962">
    <property type="component" value="Unassembled WGS sequence"/>
</dbReference>
<feature type="transmembrane region" description="Helical" evidence="6">
    <location>
        <begin position="263"/>
        <end position="285"/>
    </location>
</feature>
<keyword evidence="5 6" id="KW-0472">Membrane</keyword>
<feature type="transmembrane region" description="Helical" evidence="6">
    <location>
        <begin position="231"/>
        <end position="251"/>
    </location>
</feature>
<dbReference type="EMBL" id="JAAOIW010000001">
    <property type="protein sequence ID" value="NHN28226.1"/>
    <property type="molecule type" value="Genomic_DNA"/>
</dbReference>
<proteinExistence type="predicted"/>
<comment type="caution">
    <text evidence="8">The sequence shown here is derived from an EMBL/GenBank/DDBJ whole genome shotgun (WGS) entry which is preliminary data.</text>
</comment>
<feature type="transmembrane region" description="Helical" evidence="6">
    <location>
        <begin position="191"/>
        <end position="211"/>
    </location>
</feature>
<keyword evidence="4 6" id="KW-1133">Transmembrane helix</keyword>
<comment type="subcellular location">
    <subcellularLocation>
        <location evidence="1">Cell membrane</location>
        <topology evidence="1">Multi-pass membrane protein</topology>
    </subcellularLocation>
</comment>
<keyword evidence="2" id="KW-1003">Cell membrane</keyword>
<evidence type="ECO:0000256" key="3">
    <source>
        <dbReference type="ARBA" id="ARBA00022692"/>
    </source>
</evidence>
<keyword evidence="3 6" id="KW-0812">Transmembrane</keyword>
<evidence type="ECO:0000256" key="4">
    <source>
        <dbReference type="ARBA" id="ARBA00022989"/>
    </source>
</evidence>
<protein>
    <submittedName>
        <fullName evidence="8">Copper resistance protein CopD</fullName>
    </submittedName>
</protein>
<name>A0ABX0J242_9BACL</name>
<dbReference type="InterPro" id="IPR032694">
    <property type="entry name" value="CopC/D"/>
</dbReference>